<dbReference type="Gene3D" id="1.10.630.10">
    <property type="entry name" value="Cytochrome P450"/>
    <property type="match status" value="2"/>
</dbReference>
<dbReference type="GO" id="GO:0005506">
    <property type="term" value="F:iron ion binding"/>
    <property type="evidence" value="ECO:0007669"/>
    <property type="project" value="InterPro"/>
</dbReference>
<dbReference type="PANTHER" id="PTHR47950">
    <property type="entry name" value="CYTOCHROME P450, FAMILY 76, SUBFAMILY C, POLYPEPTIDE 5-RELATED"/>
    <property type="match status" value="1"/>
</dbReference>
<organism evidence="3">
    <name type="scientific">Ananas comosus var. bracteatus</name>
    <name type="common">red pineapple</name>
    <dbReference type="NCBI Taxonomy" id="296719"/>
    <lineage>
        <taxon>Eukaryota</taxon>
        <taxon>Viridiplantae</taxon>
        <taxon>Streptophyta</taxon>
        <taxon>Embryophyta</taxon>
        <taxon>Tracheophyta</taxon>
        <taxon>Spermatophyta</taxon>
        <taxon>Magnoliopsida</taxon>
        <taxon>Liliopsida</taxon>
        <taxon>Poales</taxon>
        <taxon>Bromeliaceae</taxon>
        <taxon>Bromelioideae</taxon>
        <taxon>Ananas</taxon>
    </lineage>
</organism>
<proteinExistence type="inferred from homology"/>
<evidence type="ECO:0000256" key="1">
    <source>
        <dbReference type="ARBA" id="ARBA00010617"/>
    </source>
</evidence>
<dbReference type="GO" id="GO:0020037">
    <property type="term" value="F:heme binding"/>
    <property type="evidence" value="ECO:0007669"/>
    <property type="project" value="InterPro"/>
</dbReference>
<evidence type="ECO:0008006" key="4">
    <source>
        <dbReference type="Google" id="ProtNLM"/>
    </source>
</evidence>
<reference evidence="3" key="1">
    <citation type="submission" date="2020-07" db="EMBL/GenBank/DDBJ databases">
        <authorList>
            <person name="Lin J."/>
        </authorList>
    </citation>
    <scope>NUCLEOTIDE SEQUENCE</scope>
</reference>
<accession>A0A6V7QQ03</accession>
<dbReference type="EMBL" id="LR862137">
    <property type="protein sequence ID" value="CAD1844856.1"/>
    <property type="molecule type" value="Genomic_DNA"/>
</dbReference>
<dbReference type="AlphaFoldDB" id="A0A6V7QQ03"/>
<dbReference type="GO" id="GO:0016705">
    <property type="term" value="F:oxidoreductase activity, acting on paired donors, with incorporation or reduction of molecular oxygen"/>
    <property type="evidence" value="ECO:0007669"/>
    <property type="project" value="InterPro"/>
</dbReference>
<name>A0A6V7QQ03_ANACO</name>
<dbReference type="InterPro" id="IPR036396">
    <property type="entry name" value="Cyt_P450_sf"/>
</dbReference>
<protein>
    <recommendedName>
        <fullName evidence="4">Geraniol 8-hydroxylase</fullName>
    </recommendedName>
</protein>
<evidence type="ECO:0000256" key="2">
    <source>
        <dbReference type="SAM" id="MobiDB-lite"/>
    </source>
</evidence>
<dbReference type="Pfam" id="PF00067">
    <property type="entry name" value="p450"/>
    <property type="match status" value="1"/>
</dbReference>
<comment type="similarity">
    <text evidence="1">Belongs to the cytochrome P450 family.</text>
</comment>
<dbReference type="GO" id="GO:0004497">
    <property type="term" value="F:monooxygenase activity"/>
    <property type="evidence" value="ECO:0007669"/>
    <property type="project" value="InterPro"/>
</dbReference>
<sequence>MLWLPVDQQWRNLRKLVNTELFSSQRLDDLQALRHKKARELVAHLREKSLEGKLVDVGGAVYSTTVNTISNLLFSVDVVNPSSEAPGSLKEIMRGVIEEIANANISDFIPFFAALDLQGRRRRLADHFRRLHELLDKVVDQRIQENAAEGTYKDFLEAIIHRHTDGKGLNLDKHTVDTLLGVIKMRAKISSVRRAEATSDHRKHADGRQAAPPHLCSPREGLRPDLHHEVRPGISGCGRFLPGDSLRGPPEAGPALLRRWAPDAAHMLWLPVDQQWRNLRKLVNTELASSQRLDDLQALRHKKARELVAYLREKSLEGKPVDVGGAVYSTTVNTISNSNLIFSVDVVNPSSEAPGSFKEIMRG</sequence>
<dbReference type="InterPro" id="IPR001128">
    <property type="entry name" value="Cyt_P450"/>
</dbReference>
<evidence type="ECO:0000313" key="3">
    <source>
        <dbReference type="EMBL" id="CAD1844856.1"/>
    </source>
</evidence>
<dbReference type="SUPFAM" id="SSF48264">
    <property type="entry name" value="Cytochrome P450"/>
    <property type="match status" value="2"/>
</dbReference>
<feature type="region of interest" description="Disordered" evidence="2">
    <location>
        <begin position="194"/>
        <end position="219"/>
    </location>
</feature>
<dbReference type="PANTHER" id="PTHR47950:SF44">
    <property type="entry name" value="CYTOCHROME P450, FAMILY 76, SUBFAMILY C, POLYPEPTIDE 5-RELATED"/>
    <property type="match status" value="1"/>
</dbReference>
<gene>
    <name evidence="3" type="ORF">CB5_LOCUS28067</name>
</gene>